<evidence type="ECO:0008006" key="3">
    <source>
        <dbReference type="Google" id="ProtNLM"/>
    </source>
</evidence>
<name>A0ABN6VH42_9HYPH</name>
<dbReference type="EMBL" id="AP027142">
    <property type="protein sequence ID" value="BDV34699.1"/>
    <property type="molecule type" value="Genomic_DNA"/>
</dbReference>
<dbReference type="RefSeq" id="WP_281927947.1">
    <property type="nucleotide sequence ID" value="NZ_AP027142.1"/>
</dbReference>
<evidence type="ECO:0000313" key="1">
    <source>
        <dbReference type="EMBL" id="BDV34699.1"/>
    </source>
</evidence>
<proteinExistence type="predicted"/>
<evidence type="ECO:0000313" key="2">
    <source>
        <dbReference type="Proteomes" id="UP001317629"/>
    </source>
</evidence>
<gene>
    <name evidence="1" type="ORF">SS37A_22280</name>
</gene>
<protein>
    <recommendedName>
        <fullName evidence="3">Porin</fullName>
    </recommendedName>
</protein>
<sequence length="117" mass="12312">MNRTETTREMLSRKFASRPMRAAVAVKIAFLILGADVSFAAAKAYFHAPAAPAVGASVSAVAPFILPVEEKAEVRPEAAPQPVAVASASTCHEVLTQTDDGYGVRGSVTRIVCRKAL</sequence>
<dbReference type="Proteomes" id="UP001317629">
    <property type="component" value="Chromosome"/>
</dbReference>
<reference evidence="1 2" key="1">
    <citation type="journal article" date="2023" name="Int. J. Syst. Evol. Microbiol.">
        <title>Methylocystis iwaonis sp. nov., a type II methane-oxidizing bacterium from surface soil of a rice paddy field in Japan, and emended description of the genus Methylocystis (ex Whittenbury et al. 1970) Bowman et al. 1993.</title>
        <authorList>
            <person name="Kaise H."/>
            <person name="Sawadogo J.B."/>
            <person name="Alam M.S."/>
            <person name="Ueno C."/>
            <person name="Dianou D."/>
            <person name="Shinjo R."/>
            <person name="Asakawa S."/>
        </authorList>
    </citation>
    <scope>NUCLEOTIDE SEQUENCE [LARGE SCALE GENOMIC DNA]</scope>
    <source>
        <strain evidence="1 2">SS37A-Re</strain>
    </source>
</reference>
<organism evidence="1 2">
    <name type="scientific">Methylocystis iwaonis</name>
    <dbReference type="NCBI Taxonomy" id="2885079"/>
    <lineage>
        <taxon>Bacteria</taxon>
        <taxon>Pseudomonadati</taxon>
        <taxon>Pseudomonadota</taxon>
        <taxon>Alphaproteobacteria</taxon>
        <taxon>Hyphomicrobiales</taxon>
        <taxon>Methylocystaceae</taxon>
        <taxon>Methylocystis</taxon>
    </lineage>
</organism>
<accession>A0ABN6VH42</accession>
<keyword evidence="2" id="KW-1185">Reference proteome</keyword>